<organism evidence="3 4">
    <name type="scientific">Clostridium pasteurianum BC1</name>
    <dbReference type="NCBI Taxonomy" id="86416"/>
    <lineage>
        <taxon>Bacteria</taxon>
        <taxon>Bacillati</taxon>
        <taxon>Bacillota</taxon>
        <taxon>Clostridia</taxon>
        <taxon>Eubacteriales</taxon>
        <taxon>Clostridiaceae</taxon>
        <taxon>Clostridium</taxon>
    </lineage>
</organism>
<evidence type="ECO:0000313" key="4">
    <source>
        <dbReference type="Proteomes" id="UP000013523"/>
    </source>
</evidence>
<protein>
    <submittedName>
        <fullName evidence="3">Uncharacterized protein</fullName>
    </submittedName>
</protein>
<name>R4KCA2_CLOPA</name>
<dbReference type="PATRIC" id="fig|86416.3.peg.3352"/>
<dbReference type="KEGG" id="cpas:Clopa_3358"/>
<evidence type="ECO:0000256" key="2">
    <source>
        <dbReference type="SAM" id="Phobius"/>
    </source>
</evidence>
<keyword evidence="1" id="KW-0175">Coiled coil</keyword>
<dbReference type="Proteomes" id="UP000013523">
    <property type="component" value="Chromosome"/>
</dbReference>
<feature type="coiled-coil region" evidence="1">
    <location>
        <begin position="138"/>
        <end position="165"/>
    </location>
</feature>
<dbReference type="OrthoDB" id="1907700at2"/>
<keyword evidence="2" id="KW-0472">Membrane</keyword>
<keyword evidence="2" id="KW-1133">Transmembrane helix</keyword>
<accession>R4KCA2</accession>
<gene>
    <name evidence="3" type="ORF">Clopa_3358</name>
</gene>
<feature type="transmembrane region" description="Helical" evidence="2">
    <location>
        <begin position="13"/>
        <end position="31"/>
    </location>
</feature>
<reference evidence="3 4" key="1">
    <citation type="submission" date="2012-01" db="EMBL/GenBank/DDBJ databases">
        <title>Complete sequence of chromosome of Clostridium pasteurianum BC1.</title>
        <authorList>
            <consortium name="US DOE Joint Genome Institute"/>
            <person name="Lucas S."/>
            <person name="Han J."/>
            <person name="Lapidus A."/>
            <person name="Cheng J.-F."/>
            <person name="Goodwin L."/>
            <person name="Pitluck S."/>
            <person name="Peters L."/>
            <person name="Mikhailova N."/>
            <person name="Teshima H."/>
            <person name="Detter J.C."/>
            <person name="Han C."/>
            <person name="Tapia R."/>
            <person name="Land M."/>
            <person name="Hauser L."/>
            <person name="Kyrpides N."/>
            <person name="Ivanova N."/>
            <person name="Pagani I."/>
            <person name="Dunn J."/>
            <person name="Taghavi S."/>
            <person name="Francis A."/>
            <person name="van der Lelie D."/>
            <person name="Woyke T."/>
        </authorList>
    </citation>
    <scope>NUCLEOTIDE SEQUENCE [LARGE SCALE GENOMIC DNA]</scope>
    <source>
        <strain evidence="3 4">BC1</strain>
    </source>
</reference>
<dbReference type="TCDB" id="1.E.26.8.1">
    <property type="family name" value="the holin llh (holin llh) family"/>
</dbReference>
<proteinExistence type="predicted"/>
<keyword evidence="2" id="KW-0812">Transmembrane</keyword>
<dbReference type="STRING" id="86416.Clopa_3358"/>
<dbReference type="eggNOG" id="ENOG5030H8T">
    <property type="taxonomic scope" value="Bacteria"/>
</dbReference>
<evidence type="ECO:0000256" key="1">
    <source>
        <dbReference type="SAM" id="Coils"/>
    </source>
</evidence>
<dbReference type="HOGENOM" id="CLU_136669_2_0_9"/>
<dbReference type="AlphaFoldDB" id="R4KCA2"/>
<sequence>MNNTQAIIEGSKIAIQGVAVAGILAILKIVLDGLMDIGIQYIKAEKDKLIQQMGTDKYNAKRQLAVDIYNRVEQEFKGKIGVSEDKLKTFDKYIAEKIPGISQEDIQHFRESITGDVNSKLLESGIIKPADVQKSAALQQAQAQSAQLIQENAALKQRLVDIQNSATVQQAQ</sequence>
<dbReference type="RefSeq" id="WP_015616439.1">
    <property type="nucleotide sequence ID" value="NC_021182.1"/>
</dbReference>
<keyword evidence="4" id="KW-1185">Reference proteome</keyword>
<evidence type="ECO:0000313" key="3">
    <source>
        <dbReference type="EMBL" id="AGK98154.1"/>
    </source>
</evidence>
<dbReference type="EMBL" id="CP003261">
    <property type="protein sequence ID" value="AGK98154.1"/>
    <property type="molecule type" value="Genomic_DNA"/>
</dbReference>